<feature type="transmembrane region" description="Helical" evidence="2">
    <location>
        <begin position="78"/>
        <end position="100"/>
    </location>
</feature>
<dbReference type="InterPro" id="IPR038972">
    <property type="entry name" value="YiaA-like"/>
</dbReference>
<keyword evidence="5" id="KW-1185">Reference proteome</keyword>
<sequence>MEQQKQPAPARPTAAFVGASWVALGIGASLFFIGLYNAHMLLSEKGFYFAVFLLGVFAAVSVQKAVRDRAEDIPVTGVYLGVSWSMLLASLILMTAGLWNADLLLSEKRFDGIGFAMSLFAVVAVQKNVRDLAAARDGDPAPARPRPPLFPPPPAP</sequence>
<accession>A0ABY4IMX0</accession>
<organism evidence="4 5">
    <name type="scientific">Microbacterium galbinum</name>
    <dbReference type="NCBI Taxonomy" id="2851646"/>
    <lineage>
        <taxon>Bacteria</taxon>
        <taxon>Bacillati</taxon>
        <taxon>Actinomycetota</taxon>
        <taxon>Actinomycetes</taxon>
        <taxon>Micrococcales</taxon>
        <taxon>Microbacteriaceae</taxon>
        <taxon>Microbacterium</taxon>
    </lineage>
</organism>
<evidence type="ECO:0000256" key="1">
    <source>
        <dbReference type="SAM" id="MobiDB-lite"/>
    </source>
</evidence>
<feature type="compositionally biased region" description="Pro residues" evidence="1">
    <location>
        <begin position="142"/>
        <end position="156"/>
    </location>
</feature>
<keyword evidence="2" id="KW-0812">Transmembrane</keyword>
<evidence type="ECO:0000256" key="2">
    <source>
        <dbReference type="SAM" id="Phobius"/>
    </source>
</evidence>
<dbReference type="RefSeq" id="WP_247957266.1">
    <property type="nucleotide sequence ID" value="NZ_CP078077.1"/>
</dbReference>
<gene>
    <name evidence="4" type="ORF">KV396_06600</name>
</gene>
<dbReference type="Proteomes" id="UP000831963">
    <property type="component" value="Chromosome"/>
</dbReference>
<proteinExistence type="predicted"/>
<feature type="transmembrane region" description="Helical" evidence="2">
    <location>
        <begin position="12"/>
        <end position="35"/>
    </location>
</feature>
<feature type="domain" description="YiaAB two helix" evidence="3">
    <location>
        <begin position="79"/>
        <end position="131"/>
    </location>
</feature>
<dbReference type="InterPro" id="IPR008024">
    <property type="entry name" value="YiaAB"/>
</dbReference>
<keyword evidence="2" id="KW-0472">Membrane</keyword>
<evidence type="ECO:0000259" key="3">
    <source>
        <dbReference type="Pfam" id="PF05360"/>
    </source>
</evidence>
<feature type="region of interest" description="Disordered" evidence="1">
    <location>
        <begin position="135"/>
        <end position="156"/>
    </location>
</feature>
<feature type="domain" description="YiaAB two helix" evidence="3">
    <location>
        <begin position="16"/>
        <end position="68"/>
    </location>
</feature>
<reference evidence="4 5" key="1">
    <citation type="submission" date="2021-06" db="EMBL/GenBank/DDBJ databases">
        <title>Genome-based taxonomic framework of Microbacterium strains isolated from marine environment, the description of four new species and reclassification of four preexisting species.</title>
        <authorList>
            <person name="Lee S.D."/>
            <person name="Kim S.-M."/>
            <person name="Byeon Y.-S."/>
            <person name="Yang H.L."/>
            <person name="Kim I.S."/>
        </authorList>
    </citation>
    <scope>NUCLEOTIDE SEQUENCE [LARGE SCALE GENOMIC DNA]</scope>
    <source>
        <strain evidence="4 5">SSW1-36</strain>
    </source>
</reference>
<evidence type="ECO:0000313" key="5">
    <source>
        <dbReference type="Proteomes" id="UP000831963"/>
    </source>
</evidence>
<keyword evidence="2" id="KW-1133">Transmembrane helix</keyword>
<dbReference type="Pfam" id="PF05360">
    <property type="entry name" value="YiaAB"/>
    <property type="match status" value="2"/>
</dbReference>
<dbReference type="EMBL" id="CP078077">
    <property type="protein sequence ID" value="UPL14160.1"/>
    <property type="molecule type" value="Genomic_DNA"/>
</dbReference>
<dbReference type="PANTHER" id="PTHR37290:SF1">
    <property type="entry name" value="INNER MEMBRANE PROTEIN YIAA"/>
    <property type="match status" value="1"/>
</dbReference>
<feature type="transmembrane region" description="Helical" evidence="2">
    <location>
        <begin position="47"/>
        <end position="66"/>
    </location>
</feature>
<dbReference type="PANTHER" id="PTHR37290">
    <property type="entry name" value="INNER MEMBRANE PROTEIN YIAA-RELATED"/>
    <property type="match status" value="1"/>
</dbReference>
<feature type="transmembrane region" description="Helical" evidence="2">
    <location>
        <begin position="112"/>
        <end position="129"/>
    </location>
</feature>
<name>A0ABY4IMX0_9MICO</name>
<protein>
    <submittedName>
        <fullName evidence="4">YiaA/YiaB family protein</fullName>
    </submittedName>
</protein>
<evidence type="ECO:0000313" key="4">
    <source>
        <dbReference type="EMBL" id="UPL14160.1"/>
    </source>
</evidence>
<dbReference type="NCBIfam" id="NF008482">
    <property type="entry name" value="PRK11383.1"/>
    <property type="match status" value="1"/>
</dbReference>